<dbReference type="InterPro" id="IPR006724">
    <property type="entry name" value="Phage_TTP"/>
</dbReference>
<evidence type="ECO:0000313" key="2">
    <source>
        <dbReference type="Proteomes" id="UP000181969"/>
    </source>
</evidence>
<dbReference type="RefSeq" id="WP_074751613.1">
    <property type="nucleotide sequence ID" value="NZ_FOTJ01000013.1"/>
</dbReference>
<reference evidence="1 2" key="1">
    <citation type="submission" date="2016-10" db="EMBL/GenBank/DDBJ databases">
        <authorList>
            <person name="de Groot N.N."/>
        </authorList>
    </citation>
    <scope>NUCLEOTIDE SEQUENCE [LARGE SCALE GENOMIC DNA]</scope>
    <source>
        <strain evidence="1 2">M79</strain>
    </source>
</reference>
<organism evidence="1 2">
    <name type="scientific">Lactococcus garvieae</name>
    <dbReference type="NCBI Taxonomy" id="1363"/>
    <lineage>
        <taxon>Bacteria</taxon>
        <taxon>Bacillati</taxon>
        <taxon>Bacillota</taxon>
        <taxon>Bacilli</taxon>
        <taxon>Lactobacillales</taxon>
        <taxon>Streptococcaceae</taxon>
        <taxon>Lactococcus</taxon>
    </lineage>
</organism>
<dbReference type="AlphaFoldDB" id="A0A1I4I4T4"/>
<dbReference type="EMBL" id="FOTJ01000013">
    <property type="protein sequence ID" value="SFL49274.1"/>
    <property type="molecule type" value="Genomic_DNA"/>
</dbReference>
<evidence type="ECO:0000313" key="1">
    <source>
        <dbReference type="EMBL" id="SFL49274.1"/>
    </source>
</evidence>
<dbReference type="NCBIfam" id="TIGR01603">
    <property type="entry name" value="maj_tail_phi13"/>
    <property type="match status" value="1"/>
</dbReference>
<dbReference type="InterPro" id="IPR006490">
    <property type="entry name" value="Maj_tail_phi13"/>
</dbReference>
<dbReference type="OrthoDB" id="2408663at2"/>
<name>A0A1I4I4T4_9LACT</name>
<proteinExistence type="predicted"/>
<sequence>MASFGFSKAIIAVYDENEKVTHKWDIDQKVGSTVEASISNIAPQGSPIYGSDSIWKNPTKGVGAVQVSFTANAIPKDILDIILGKKGTDGFGHINKDTQPPQCSLEMIAEDGESGKTSHMAIVNGTFSLGSVDLKTNTASQVHSPDKLTFKAETRKSDGELYVDVVENDKFDAEKWEEFVRPTANNVSTASDNATSIQ</sequence>
<dbReference type="Proteomes" id="UP000181969">
    <property type="component" value="Unassembled WGS sequence"/>
</dbReference>
<protein>
    <submittedName>
        <fullName evidence="1">Phage major tail protein, phi13 family</fullName>
    </submittedName>
</protein>
<dbReference type="Pfam" id="PF04630">
    <property type="entry name" value="Phage_TTP_1"/>
    <property type="match status" value="1"/>
</dbReference>
<accession>A0A1I4I4T4</accession>
<gene>
    <name evidence="1" type="ORF">SAMN05216438_1134</name>
</gene>